<keyword evidence="2" id="KW-1133">Transmembrane helix</keyword>
<dbReference type="OrthoDB" id="3269357at2759"/>
<keyword evidence="2" id="KW-0472">Membrane</keyword>
<dbReference type="Proteomes" id="UP000292702">
    <property type="component" value="Unassembled WGS sequence"/>
</dbReference>
<proteinExistence type="predicted"/>
<dbReference type="STRING" id="92696.A0A4V2MUV8"/>
<evidence type="ECO:0000313" key="3">
    <source>
        <dbReference type="EMBL" id="TCD60017.1"/>
    </source>
</evidence>
<keyword evidence="4" id="KW-1185">Reference proteome</keyword>
<gene>
    <name evidence="3" type="ORF">EIP91_010868</name>
</gene>
<evidence type="ECO:0008006" key="5">
    <source>
        <dbReference type="Google" id="ProtNLM"/>
    </source>
</evidence>
<comment type="caution">
    <text evidence="3">The sequence shown here is derived from an EMBL/GenBank/DDBJ whole genome shotgun (WGS) entry which is preliminary data.</text>
</comment>
<evidence type="ECO:0000256" key="2">
    <source>
        <dbReference type="SAM" id="Phobius"/>
    </source>
</evidence>
<organism evidence="3 4">
    <name type="scientific">Steccherinum ochraceum</name>
    <dbReference type="NCBI Taxonomy" id="92696"/>
    <lineage>
        <taxon>Eukaryota</taxon>
        <taxon>Fungi</taxon>
        <taxon>Dikarya</taxon>
        <taxon>Basidiomycota</taxon>
        <taxon>Agaricomycotina</taxon>
        <taxon>Agaricomycetes</taxon>
        <taxon>Polyporales</taxon>
        <taxon>Steccherinaceae</taxon>
        <taxon>Steccherinum</taxon>
    </lineage>
</organism>
<feature type="transmembrane region" description="Helical" evidence="2">
    <location>
        <begin position="42"/>
        <end position="61"/>
    </location>
</feature>
<reference evidence="3 4" key="1">
    <citation type="submission" date="2018-11" db="EMBL/GenBank/DDBJ databases">
        <title>Genome assembly of Steccherinum ochraceum LE-BIN_3174, the white-rot fungus of the Steccherinaceae family (The Residual Polyporoid clade, Polyporales, Basidiomycota).</title>
        <authorList>
            <person name="Fedorova T.V."/>
            <person name="Glazunova O.A."/>
            <person name="Landesman E.O."/>
            <person name="Moiseenko K.V."/>
            <person name="Psurtseva N.V."/>
            <person name="Savinova O.S."/>
            <person name="Shakhova N.V."/>
            <person name="Tyazhelova T.V."/>
            <person name="Vasina D.V."/>
        </authorList>
    </citation>
    <scope>NUCLEOTIDE SEQUENCE [LARGE SCALE GENOMIC DNA]</scope>
    <source>
        <strain evidence="3 4">LE-BIN_3174</strain>
    </source>
</reference>
<name>A0A4V2MUV8_9APHY</name>
<feature type="region of interest" description="Disordered" evidence="1">
    <location>
        <begin position="191"/>
        <end position="243"/>
    </location>
</feature>
<feature type="transmembrane region" description="Helical" evidence="2">
    <location>
        <begin position="123"/>
        <end position="145"/>
    </location>
</feature>
<feature type="compositionally biased region" description="Basic and acidic residues" evidence="1">
    <location>
        <begin position="345"/>
        <end position="354"/>
    </location>
</feature>
<feature type="transmembrane region" description="Helical" evidence="2">
    <location>
        <begin position="7"/>
        <end position="30"/>
    </location>
</feature>
<feature type="transmembrane region" description="Helical" evidence="2">
    <location>
        <begin position="73"/>
        <end position="94"/>
    </location>
</feature>
<sequence>MITSYRYSLFALFLVFNAIICSVAVWNYTIAQALLVTANIDVYLAVIGGLSVLFIIPIAFVDVFRKNALTGRVWFELLWVGVFWILELCGAAAFTAQIPDTLCTTASTILQPDGCTSSRVLEAFAWLTTILLLFHLLALFVSALLHYDDDKEIWSASIRFYAWYSTRSTLESNPPSPTRSFAPSFNRRSFSLRAPKPKRPIRPADLDLEKAGATARPPMRDTSRSTVSRVAPPQQPPSMYPTSVAATMGNAARAPPASMRLQPTRPLRVVNANLSVSSPITEVPTPAPTGAAATSAARTPSPRSASLPKSAGTRPTHARGGSGSPTRRRPPPPLDLTRISAYNAIEERRKQQER</sequence>
<evidence type="ECO:0000313" key="4">
    <source>
        <dbReference type="Proteomes" id="UP000292702"/>
    </source>
</evidence>
<keyword evidence="2" id="KW-0812">Transmembrane</keyword>
<protein>
    <recommendedName>
        <fullName evidence="5">MARVEL domain-containing protein</fullName>
    </recommendedName>
</protein>
<dbReference type="EMBL" id="RWJN01000679">
    <property type="protein sequence ID" value="TCD60017.1"/>
    <property type="molecule type" value="Genomic_DNA"/>
</dbReference>
<accession>A0A4V2MUV8</accession>
<feature type="compositionally biased region" description="Low complexity" evidence="1">
    <location>
        <begin position="288"/>
        <end position="306"/>
    </location>
</feature>
<dbReference type="AlphaFoldDB" id="A0A4V2MUV8"/>
<feature type="region of interest" description="Disordered" evidence="1">
    <location>
        <begin position="278"/>
        <end position="354"/>
    </location>
</feature>
<evidence type="ECO:0000256" key="1">
    <source>
        <dbReference type="SAM" id="MobiDB-lite"/>
    </source>
</evidence>